<dbReference type="PANTHER" id="PTHR10157">
    <property type="entry name" value="DOPAMINE BETA HYDROXYLASE RELATED"/>
    <property type="match status" value="1"/>
</dbReference>
<dbReference type="GO" id="GO:0006589">
    <property type="term" value="P:octopamine biosynthetic process"/>
    <property type="evidence" value="ECO:0007669"/>
    <property type="project" value="TreeGrafter"/>
</dbReference>
<dbReference type="Pfam" id="PF01082">
    <property type="entry name" value="Cu2_monooxygen"/>
    <property type="match status" value="1"/>
</dbReference>
<dbReference type="GO" id="GO:0042421">
    <property type="term" value="P:norepinephrine biosynthetic process"/>
    <property type="evidence" value="ECO:0007669"/>
    <property type="project" value="TreeGrafter"/>
</dbReference>
<dbReference type="Gene3D" id="2.60.120.310">
    <property type="entry name" value="Copper type II, ascorbate-dependent monooxygenase, N-terminal domain"/>
    <property type="match status" value="1"/>
</dbReference>
<dbReference type="InterPro" id="IPR036939">
    <property type="entry name" value="Cu2_ascorb_mOase_N_sf"/>
</dbReference>
<evidence type="ECO:0000259" key="3">
    <source>
        <dbReference type="PROSITE" id="PS50836"/>
    </source>
</evidence>
<dbReference type="SUPFAM" id="SSF49742">
    <property type="entry name" value="PHM/PNGase F"/>
    <property type="match status" value="1"/>
</dbReference>
<dbReference type="AlphaFoldDB" id="A0A1W0WYR3"/>
<evidence type="ECO:0000313" key="4">
    <source>
        <dbReference type="EMBL" id="OQV20339.1"/>
    </source>
</evidence>
<proteinExistence type="inferred from homology"/>
<feature type="domain" description="DOMON" evidence="3">
    <location>
        <begin position="38"/>
        <end position="159"/>
    </location>
</feature>
<keyword evidence="5" id="KW-1185">Reference proteome</keyword>
<dbReference type="GO" id="GO:0030667">
    <property type="term" value="C:secretory granule membrane"/>
    <property type="evidence" value="ECO:0007669"/>
    <property type="project" value="TreeGrafter"/>
</dbReference>
<dbReference type="InterPro" id="IPR005018">
    <property type="entry name" value="DOMON_domain"/>
</dbReference>
<organism evidence="4 5">
    <name type="scientific">Hypsibius exemplaris</name>
    <name type="common">Freshwater tardigrade</name>
    <dbReference type="NCBI Taxonomy" id="2072580"/>
    <lineage>
        <taxon>Eukaryota</taxon>
        <taxon>Metazoa</taxon>
        <taxon>Ecdysozoa</taxon>
        <taxon>Tardigrada</taxon>
        <taxon>Eutardigrada</taxon>
        <taxon>Parachela</taxon>
        <taxon>Hypsibioidea</taxon>
        <taxon>Hypsibiidae</taxon>
        <taxon>Hypsibius</taxon>
    </lineage>
</organism>
<dbReference type="GO" id="GO:0005615">
    <property type="term" value="C:extracellular space"/>
    <property type="evidence" value="ECO:0007669"/>
    <property type="project" value="TreeGrafter"/>
</dbReference>
<dbReference type="CDD" id="cd09631">
    <property type="entry name" value="DOMON_DOH"/>
    <property type="match status" value="1"/>
</dbReference>
<dbReference type="Gene3D" id="2.60.40.1210">
    <property type="entry name" value="Cellobiose dehydrogenase, cytochrome domain"/>
    <property type="match status" value="1"/>
</dbReference>
<dbReference type="SMART" id="SM00664">
    <property type="entry name" value="DoH"/>
    <property type="match status" value="1"/>
</dbReference>
<feature type="signal peptide" evidence="2">
    <location>
        <begin position="1"/>
        <end position="19"/>
    </location>
</feature>
<keyword evidence="4" id="KW-0560">Oxidoreductase</keyword>
<dbReference type="PROSITE" id="PS50836">
    <property type="entry name" value="DOMON"/>
    <property type="match status" value="1"/>
</dbReference>
<name>A0A1W0WYR3_HYPEX</name>
<comment type="similarity">
    <text evidence="1">Belongs to the copper type II ascorbate-dependent monooxygenase family.</text>
</comment>
<dbReference type="PANTHER" id="PTHR10157:SF23">
    <property type="entry name" value="MOXD1 HOMOLOG 1"/>
    <property type="match status" value="1"/>
</dbReference>
<dbReference type="InterPro" id="IPR008977">
    <property type="entry name" value="PHM/PNGase_F_dom_sf"/>
</dbReference>
<evidence type="ECO:0000313" key="5">
    <source>
        <dbReference type="Proteomes" id="UP000192578"/>
    </source>
</evidence>
<dbReference type="GO" id="GO:0005507">
    <property type="term" value="F:copper ion binding"/>
    <property type="evidence" value="ECO:0007669"/>
    <property type="project" value="InterPro"/>
</dbReference>
<dbReference type="GO" id="GO:0042420">
    <property type="term" value="P:dopamine catabolic process"/>
    <property type="evidence" value="ECO:0007669"/>
    <property type="project" value="TreeGrafter"/>
</dbReference>
<reference evidence="5" key="1">
    <citation type="submission" date="2017-01" db="EMBL/GenBank/DDBJ databases">
        <title>Comparative genomics of anhydrobiosis in the tardigrade Hypsibius dujardini.</title>
        <authorList>
            <person name="Yoshida Y."/>
            <person name="Koutsovoulos G."/>
            <person name="Laetsch D."/>
            <person name="Stevens L."/>
            <person name="Kumar S."/>
            <person name="Horikawa D."/>
            <person name="Ishino K."/>
            <person name="Komine S."/>
            <person name="Tomita M."/>
            <person name="Blaxter M."/>
            <person name="Arakawa K."/>
        </authorList>
    </citation>
    <scope>NUCLEOTIDE SEQUENCE [LARGE SCALE GENOMIC DNA]</scope>
    <source>
        <strain evidence="5">Z151</strain>
    </source>
</reference>
<dbReference type="InterPro" id="IPR045266">
    <property type="entry name" value="DOH_DOMON"/>
</dbReference>
<comment type="caution">
    <text evidence="4">The sequence shown here is derived from an EMBL/GenBank/DDBJ whole genome shotgun (WGS) entry which is preliminary data.</text>
</comment>
<evidence type="ECO:0000256" key="1">
    <source>
        <dbReference type="ARBA" id="ARBA00010676"/>
    </source>
</evidence>
<dbReference type="InterPro" id="IPR000945">
    <property type="entry name" value="DBH-like"/>
</dbReference>
<sequence length="375" mass="42107">MAFPLILGVVAFTVIQASGKSEAGPMSLPRETFLDEQKQAFLAWTFNDTHIDVSITVKTRGWLAFGLSPNGEMHQTDAFVAWVNDTDGVPFLQDGWLESNATARRVTLVRDSQQDWTLLQGIQTTDETMIRAVRALVTCDRHRDRPFSRDTLRILWAAHDKDPVDPARLPHHKKRGVKSMLMFSPSYLRTTPVPDTTTADTHPEEVVMQFEQVLIPNDTITLSQCRLFQLPKIEKKRHIIKTRAMVQSGNEQYVQRMLASLCRGKFEQNLSPATFDCHAPGNAQMMLAVRQNCDALIATWAVGGEVFSYPEETGLPLDVDSSGRYVLLEVQYGNLPKDVFLSEAIRDSSGIVLTTSDTLRRHDAAFLTTGLLQFD</sequence>
<dbReference type="OrthoDB" id="10003276at2759"/>
<gene>
    <name evidence="4" type="ORF">BV898_05626</name>
</gene>
<protein>
    <submittedName>
        <fullName evidence="4">DBH-like monooxygenase protein 1</fullName>
    </submittedName>
</protein>
<keyword evidence="4" id="KW-0503">Monooxygenase</keyword>
<dbReference type="InterPro" id="IPR000323">
    <property type="entry name" value="Cu2_ascorb_mOase_N"/>
</dbReference>
<accession>A0A1W0WYR3</accession>
<dbReference type="Pfam" id="PF03351">
    <property type="entry name" value="DOMON"/>
    <property type="match status" value="1"/>
</dbReference>
<keyword evidence="2" id="KW-0732">Signal</keyword>
<evidence type="ECO:0000256" key="2">
    <source>
        <dbReference type="SAM" id="SignalP"/>
    </source>
</evidence>
<dbReference type="EMBL" id="MTYJ01000031">
    <property type="protein sequence ID" value="OQV20339.1"/>
    <property type="molecule type" value="Genomic_DNA"/>
</dbReference>
<dbReference type="Proteomes" id="UP000192578">
    <property type="component" value="Unassembled WGS sequence"/>
</dbReference>
<feature type="chain" id="PRO_5010731685" evidence="2">
    <location>
        <begin position="20"/>
        <end position="375"/>
    </location>
</feature>
<dbReference type="GO" id="GO:0004500">
    <property type="term" value="F:dopamine beta-monooxygenase activity"/>
    <property type="evidence" value="ECO:0007669"/>
    <property type="project" value="InterPro"/>
</dbReference>